<evidence type="ECO:0000313" key="2">
    <source>
        <dbReference type="EMBL" id="KAK9136069.1"/>
    </source>
</evidence>
<gene>
    <name evidence="2" type="ORF">Syun_015399</name>
</gene>
<evidence type="ECO:0000313" key="3">
    <source>
        <dbReference type="Proteomes" id="UP001420932"/>
    </source>
</evidence>
<keyword evidence="3" id="KW-1185">Reference proteome</keyword>
<dbReference type="Proteomes" id="UP001420932">
    <property type="component" value="Unassembled WGS sequence"/>
</dbReference>
<sequence length="386" mass="42061">MPPYMLTGPASIDSLLGVPSCLSAFVIVFPFTLSTMFLATFGGPDGALPTHEVHTLVLEMSLLPLKICCDDTLVTPICIHVPEFWHHLKINGILVNRSSADSSVGVRVGSRRRGDPKLSQRIFKVSSGGGKGSHGDGKSGRRRKRRELAAAEKGGKGEAITGGVHERRSAALEEKTAQRHRRTIARSGSATRGVVGVRCRGRREPAELWWTSTMIVDEDDDGGGEDCAVAATDIRRMNILGTTVGGLEASRPNPSSDMTLQSFAKLGNLKLSDPQCWGKDKLCNVYRLVNLLLPKPQHWGKDKLLPIVYLDISVATSSDSKCIGITWMIDGRKGFIELLIYFAHPLLSPRYFSCCSGQRKGQGPSIEALFLFARLRLTRSLPDIIG</sequence>
<dbReference type="AlphaFoldDB" id="A0AAP0JLL7"/>
<feature type="compositionally biased region" description="Basic and acidic residues" evidence="1">
    <location>
        <begin position="147"/>
        <end position="156"/>
    </location>
</feature>
<reference evidence="2 3" key="1">
    <citation type="submission" date="2024-01" db="EMBL/GenBank/DDBJ databases">
        <title>Genome assemblies of Stephania.</title>
        <authorList>
            <person name="Yang L."/>
        </authorList>
    </citation>
    <scope>NUCLEOTIDE SEQUENCE [LARGE SCALE GENOMIC DNA]</scope>
    <source>
        <strain evidence="2">YNDBR</strain>
        <tissue evidence="2">Leaf</tissue>
    </source>
</reference>
<evidence type="ECO:0000256" key="1">
    <source>
        <dbReference type="SAM" id="MobiDB-lite"/>
    </source>
</evidence>
<dbReference type="EMBL" id="JBBNAF010000006">
    <property type="protein sequence ID" value="KAK9136069.1"/>
    <property type="molecule type" value="Genomic_DNA"/>
</dbReference>
<organism evidence="2 3">
    <name type="scientific">Stephania yunnanensis</name>
    <dbReference type="NCBI Taxonomy" id="152371"/>
    <lineage>
        <taxon>Eukaryota</taxon>
        <taxon>Viridiplantae</taxon>
        <taxon>Streptophyta</taxon>
        <taxon>Embryophyta</taxon>
        <taxon>Tracheophyta</taxon>
        <taxon>Spermatophyta</taxon>
        <taxon>Magnoliopsida</taxon>
        <taxon>Ranunculales</taxon>
        <taxon>Menispermaceae</taxon>
        <taxon>Menispermoideae</taxon>
        <taxon>Cissampelideae</taxon>
        <taxon>Stephania</taxon>
    </lineage>
</organism>
<comment type="caution">
    <text evidence="2">The sequence shown here is derived from an EMBL/GenBank/DDBJ whole genome shotgun (WGS) entry which is preliminary data.</text>
</comment>
<protein>
    <submittedName>
        <fullName evidence="2">Uncharacterized protein</fullName>
    </submittedName>
</protein>
<accession>A0AAP0JLL7</accession>
<name>A0AAP0JLL7_9MAGN</name>
<proteinExistence type="predicted"/>
<feature type="region of interest" description="Disordered" evidence="1">
    <location>
        <begin position="105"/>
        <end position="160"/>
    </location>
</feature>